<evidence type="ECO:0000256" key="1">
    <source>
        <dbReference type="SAM" id="MobiDB-lite"/>
    </source>
</evidence>
<dbReference type="Proteomes" id="UP000054477">
    <property type="component" value="Unassembled WGS sequence"/>
</dbReference>
<keyword evidence="3" id="KW-1185">Reference proteome</keyword>
<evidence type="ECO:0000313" key="2">
    <source>
        <dbReference type="EMBL" id="KIK01345.1"/>
    </source>
</evidence>
<proteinExistence type="predicted"/>
<dbReference type="HOGENOM" id="CLU_3087576_0_0_1"/>
<feature type="non-terminal residue" evidence="2">
    <location>
        <position position="60"/>
    </location>
</feature>
<protein>
    <submittedName>
        <fullName evidence="2">Uncharacterized protein</fullName>
    </submittedName>
</protein>
<dbReference type="AlphaFoldDB" id="A0A0C9WRS2"/>
<reference evidence="3" key="2">
    <citation type="submission" date="2015-01" db="EMBL/GenBank/DDBJ databases">
        <title>Evolutionary Origins and Diversification of the Mycorrhizal Mutualists.</title>
        <authorList>
            <consortium name="DOE Joint Genome Institute"/>
            <consortium name="Mycorrhizal Genomics Consortium"/>
            <person name="Kohler A."/>
            <person name="Kuo A."/>
            <person name="Nagy L.G."/>
            <person name="Floudas D."/>
            <person name="Copeland A."/>
            <person name="Barry K.W."/>
            <person name="Cichocki N."/>
            <person name="Veneault-Fourrey C."/>
            <person name="LaButti K."/>
            <person name="Lindquist E.A."/>
            <person name="Lipzen A."/>
            <person name="Lundell T."/>
            <person name="Morin E."/>
            <person name="Murat C."/>
            <person name="Riley R."/>
            <person name="Ohm R."/>
            <person name="Sun H."/>
            <person name="Tunlid A."/>
            <person name="Henrissat B."/>
            <person name="Grigoriev I.V."/>
            <person name="Hibbett D.S."/>
            <person name="Martin F."/>
        </authorList>
    </citation>
    <scope>NUCLEOTIDE SEQUENCE [LARGE SCALE GENOMIC DNA]</scope>
    <source>
        <strain evidence="3">LaAM-08-1</strain>
    </source>
</reference>
<organism evidence="2 3">
    <name type="scientific">Laccaria amethystina LaAM-08-1</name>
    <dbReference type="NCBI Taxonomy" id="1095629"/>
    <lineage>
        <taxon>Eukaryota</taxon>
        <taxon>Fungi</taxon>
        <taxon>Dikarya</taxon>
        <taxon>Basidiomycota</taxon>
        <taxon>Agaricomycotina</taxon>
        <taxon>Agaricomycetes</taxon>
        <taxon>Agaricomycetidae</taxon>
        <taxon>Agaricales</taxon>
        <taxon>Agaricineae</taxon>
        <taxon>Hydnangiaceae</taxon>
        <taxon>Laccaria</taxon>
    </lineage>
</organism>
<evidence type="ECO:0000313" key="3">
    <source>
        <dbReference type="Proteomes" id="UP000054477"/>
    </source>
</evidence>
<gene>
    <name evidence="2" type="ORF">K443DRAFT_678483</name>
</gene>
<name>A0A0C9WRS2_9AGAR</name>
<feature type="region of interest" description="Disordered" evidence="1">
    <location>
        <begin position="24"/>
        <end position="45"/>
    </location>
</feature>
<reference evidence="2 3" key="1">
    <citation type="submission" date="2014-04" db="EMBL/GenBank/DDBJ databases">
        <authorList>
            <consortium name="DOE Joint Genome Institute"/>
            <person name="Kuo A."/>
            <person name="Kohler A."/>
            <person name="Nagy L.G."/>
            <person name="Floudas D."/>
            <person name="Copeland A."/>
            <person name="Barry K.W."/>
            <person name="Cichocki N."/>
            <person name="Veneault-Fourrey C."/>
            <person name="LaButti K."/>
            <person name="Lindquist E.A."/>
            <person name="Lipzen A."/>
            <person name="Lundell T."/>
            <person name="Morin E."/>
            <person name="Murat C."/>
            <person name="Sun H."/>
            <person name="Tunlid A."/>
            <person name="Henrissat B."/>
            <person name="Grigoriev I.V."/>
            <person name="Hibbett D.S."/>
            <person name="Martin F."/>
            <person name="Nordberg H.P."/>
            <person name="Cantor M.N."/>
            <person name="Hua S.X."/>
        </authorList>
    </citation>
    <scope>NUCLEOTIDE SEQUENCE [LARGE SCALE GENOMIC DNA]</scope>
    <source>
        <strain evidence="2 3">LaAM-08-1</strain>
    </source>
</reference>
<sequence>MLHASTSSMNTFSSISVTQLSAQLMTRPSTASSDHTSGISPLHTTSNALLGANTGQFFKV</sequence>
<dbReference type="EMBL" id="KN838608">
    <property type="protein sequence ID" value="KIK01345.1"/>
    <property type="molecule type" value="Genomic_DNA"/>
</dbReference>
<accession>A0A0C9WRS2</accession>